<dbReference type="GO" id="GO:0006828">
    <property type="term" value="P:manganese ion transport"/>
    <property type="evidence" value="ECO:0007669"/>
    <property type="project" value="TreeGrafter"/>
</dbReference>
<dbReference type="SUPFAM" id="SSF161111">
    <property type="entry name" value="Cation efflux protein transmembrane domain-like"/>
    <property type="match status" value="1"/>
</dbReference>
<keyword evidence="4 10" id="KW-0812">Transmembrane</keyword>
<evidence type="ECO:0000256" key="7">
    <source>
        <dbReference type="ARBA" id="ARBA00022989"/>
    </source>
</evidence>
<organism evidence="13 14">
    <name type="scientific">Orycteropus afer afer</name>
    <dbReference type="NCBI Taxonomy" id="1230840"/>
    <lineage>
        <taxon>Eukaryota</taxon>
        <taxon>Metazoa</taxon>
        <taxon>Chordata</taxon>
        <taxon>Craniata</taxon>
        <taxon>Vertebrata</taxon>
        <taxon>Euteleostomi</taxon>
        <taxon>Mammalia</taxon>
        <taxon>Eutheria</taxon>
        <taxon>Afrotheria</taxon>
        <taxon>Tubulidentata</taxon>
        <taxon>Orycteropodidae</taxon>
        <taxon>Orycteropus</taxon>
    </lineage>
</organism>
<dbReference type="InterPro" id="IPR027470">
    <property type="entry name" value="Cation_efflux_CTD"/>
</dbReference>
<comment type="similarity">
    <text evidence="2">Belongs to the cation diffusion facilitator (CDF) transporter (TC 2.A.4) family. SLC30A subfamily.</text>
</comment>
<dbReference type="Pfam" id="PF16916">
    <property type="entry name" value="ZT_dimer"/>
    <property type="match status" value="1"/>
</dbReference>
<evidence type="ECO:0000313" key="13">
    <source>
        <dbReference type="Proteomes" id="UP000694850"/>
    </source>
</evidence>
<gene>
    <name evidence="14" type="primary">SLC30A10</name>
</gene>
<evidence type="ECO:0000256" key="3">
    <source>
        <dbReference type="ARBA" id="ARBA00022448"/>
    </source>
</evidence>
<dbReference type="RefSeq" id="XP_007935116.1">
    <property type="nucleotide sequence ID" value="XM_007936925.1"/>
</dbReference>
<evidence type="ECO:0000256" key="6">
    <source>
        <dbReference type="ARBA" id="ARBA00022906"/>
    </source>
</evidence>
<name>A0A8B6ZM77_ORYAF</name>
<dbReference type="PANTHER" id="PTHR45820:SF3">
    <property type="entry name" value="CALCIUM_MANGANESE ANTIPORTER SLC30A10"/>
    <property type="match status" value="1"/>
</dbReference>
<dbReference type="InterPro" id="IPR027469">
    <property type="entry name" value="Cation_efflux_TMD_sf"/>
</dbReference>
<dbReference type="GO" id="GO:0010312">
    <property type="term" value="P:detoxification of zinc ion"/>
    <property type="evidence" value="ECO:0007669"/>
    <property type="project" value="TreeGrafter"/>
</dbReference>
<evidence type="ECO:0000256" key="1">
    <source>
        <dbReference type="ARBA" id="ARBA00004141"/>
    </source>
</evidence>
<feature type="transmembrane region" description="Helical" evidence="10">
    <location>
        <begin position="277"/>
        <end position="298"/>
    </location>
</feature>
<dbReference type="CTD" id="55532"/>
<dbReference type="OrthoDB" id="29444at2759"/>
<evidence type="ECO:0000256" key="4">
    <source>
        <dbReference type="ARBA" id="ARBA00022692"/>
    </source>
</evidence>
<keyword evidence="6" id="KW-0406">Ion transport</keyword>
<keyword evidence="6" id="KW-0864">Zinc transport</keyword>
<dbReference type="GO" id="GO:0006882">
    <property type="term" value="P:intracellular zinc ion homeostasis"/>
    <property type="evidence" value="ECO:0007669"/>
    <property type="project" value="TreeGrafter"/>
</dbReference>
<accession>A0A8B6ZM77</accession>
<feature type="transmembrane region" description="Helical" evidence="10">
    <location>
        <begin position="240"/>
        <end position="265"/>
    </location>
</feature>
<feature type="region of interest" description="Disordered" evidence="9">
    <location>
        <begin position="152"/>
        <end position="191"/>
    </location>
</feature>
<reference evidence="14" key="1">
    <citation type="submission" date="2025-08" db="UniProtKB">
        <authorList>
            <consortium name="RefSeq"/>
        </authorList>
    </citation>
    <scope>IDENTIFICATION</scope>
</reference>
<evidence type="ECO:0000256" key="9">
    <source>
        <dbReference type="SAM" id="MobiDB-lite"/>
    </source>
</evidence>
<evidence type="ECO:0000256" key="10">
    <source>
        <dbReference type="SAM" id="Phobius"/>
    </source>
</evidence>
<feature type="transmembrane region" description="Helical" evidence="10">
    <location>
        <begin position="82"/>
        <end position="105"/>
    </location>
</feature>
<dbReference type="InterPro" id="IPR058533">
    <property type="entry name" value="Cation_efflux_TM"/>
</dbReference>
<protein>
    <submittedName>
        <fullName evidence="14">Zinc transporter 10</fullName>
    </submittedName>
</protein>
<dbReference type="PANTHER" id="PTHR45820">
    <property type="entry name" value="FI23527P1"/>
    <property type="match status" value="1"/>
</dbReference>
<keyword evidence="7 10" id="KW-1133">Transmembrane helix</keyword>
<keyword evidence="5" id="KW-0862">Zinc</keyword>
<sequence>MGRYSGKTCRLLFMLVLTVAFFVAELVSGYVGNSIALLSDSFNMLSDLISLCVGLSAGYIARRPSRGSQATYGYARAEVVGALSNAVFLTALCFTIFVEAILRLARPERIDDPELVLIVGALGLAVNVVGLLIFQDCAAWFSRCGRGRRRRSEQQQLAEDSVRGGFGGPQGAENRRQASTPTAPGTDSAVTLRVAPGERKEEKGATVFSNVAGDSLNTQNEPEEMMKKEKKSEALNIRGVLLHVMGDALGSVVVVITAIIFYVLPLKDEDPCNWQCYIDPSLTVVMVIIILSSAFPLIKETAAILLQMVPKGVDVEELMSKLSNVPGISSIHEVHIWELISGKIIATLHIKYQKGRGYQDASVKIREIFHNAGIHNVTIQFENVDLREPLEQKDLLLLCSSPCISKGCAKQLCCPPGALPLAHVNGCAEHNGYPALEAHRSDGPSGRDMTEVAIEVSSDSCLSGYGQAFKGTQEDQHCVNSTHF</sequence>
<dbReference type="GO" id="GO:0005385">
    <property type="term" value="F:zinc ion transmembrane transporter activity"/>
    <property type="evidence" value="ECO:0007669"/>
    <property type="project" value="TreeGrafter"/>
</dbReference>
<feature type="transmembrane region" description="Helical" evidence="10">
    <location>
        <begin position="12"/>
        <end position="32"/>
    </location>
</feature>
<keyword evidence="8 10" id="KW-0472">Membrane</keyword>
<dbReference type="InterPro" id="IPR002524">
    <property type="entry name" value="Cation_efflux"/>
</dbReference>
<comment type="subcellular location">
    <subcellularLocation>
        <location evidence="1">Membrane</location>
        <topology evidence="1">Multi-pass membrane protein</topology>
    </subcellularLocation>
</comment>
<dbReference type="Pfam" id="PF01545">
    <property type="entry name" value="Cation_efflux"/>
    <property type="match status" value="1"/>
</dbReference>
<evidence type="ECO:0000256" key="2">
    <source>
        <dbReference type="ARBA" id="ARBA00008873"/>
    </source>
</evidence>
<proteinExistence type="inferred from homology"/>
<dbReference type="AlphaFoldDB" id="A0A8B6ZM77"/>
<evidence type="ECO:0000256" key="5">
    <source>
        <dbReference type="ARBA" id="ARBA00022833"/>
    </source>
</evidence>
<evidence type="ECO:0000259" key="11">
    <source>
        <dbReference type="Pfam" id="PF01545"/>
    </source>
</evidence>
<evidence type="ECO:0000313" key="14">
    <source>
        <dbReference type="RefSeq" id="XP_007935116.1"/>
    </source>
</evidence>
<feature type="domain" description="Cation efflux protein cytoplasmic" evidence="12">
    <location>
        <begin position="310"/>
        <end position="382"/>
    </location>
</feature>
<evidence type="ECO:0000256" key="8">
    <source>
        <dbReference type="ARBA" id="ARBA00023136"/>
    </source>
</evidence>
<feature type="transmembrane region" description="Helical" evidence="10">
    <location>
        <begin position="44"/>
        <end position="61"/>
    </location>
</feature>
<keyword evidence="3" id="KW-0813">Transport</keyword>
<dbReference type="GeneID" id="103193671"/>
<feature type="domain" description="Cation efflux protein transmembrane" evidence="11">
    <location>
        <begin position="12"/>
        <end position="306"/>
    </location>
</feature>
<dbReference type="Gene3D" id="1.20.1510.10">
    <property type="entry name" value="Cation efflux protein transmembrane domain"/>
    <property type="match status" value="1"/>
</dbReference>
<dbReference type="Proteomes" id="UP000694850">
    <property type="component" value="Unplaced"/>
</dbReference>
<feature type="transmembrane region" description="Helical" evidence="10">
    <location>
        <begin position="117"/>
        <end position="141"/>
    </location>
</feature>
<keyword evidence="13" id="KW-1185">Reference proteome</keyword>
<dbReference type="NCBIfam" id="TIGR01297">
    <property type="entry name" value="CDF"/>
    <property type="match status" value="1"/>
</dbReference>
<feature type="compositionally biased region" description="Polar residues" evidence="9">
    <location>
        <begin position="177"/>
        <end position="189"/>
    </location>
</feature>
<evidence type="ECO:0000259" key="12">
    <source>
        <dbReference type="Pfam" id="PF16916"/>
    </source>
</evidence>
<dbReference type="GO" id="GO:0016020">
    <property type="term" value="C:membrane"/>
    <property type="evidence" value="ECO:0007669"/>
    <property type="project" value="UniProtKB-SubCell"/>
</dbReference>